<evidence type="ECO:0000259" key="1">
    <source>
        <dbReference type="Pfam" id="PF18545"/>
    </source>
</evidence>
<protein>
    <recommendedName>
        <fullName evidence="1">Halobacterial output domain-containing protein</fullName>
    </recommendedName>
</protein>
<name>D2S106_HALTV</name>
<keyword evidence="3" id="KW-1185">Reference proteome</keyword>
<evidence type="ECO:0000313" key="2">
    <source>
        <dbReference type="EMBL" id="ADB63053.1"/>
    </source>
</evidence>
<evidence type="ECO:0000313" key="3">
    <source>
        <dbReference type="Proteomes" id="UP000001903"/>
    </source>
</evidence>
<geneLocation type="plasmid" evidence="2 3">
    <name>pHTUR01</name>
</geneLocation>
<dbReference type="GeneID" id="8744861"/>
<dbReference type="InterPro" id="IPR040624">
    <property type="entry name" value="HalOD1"/>
</dbReference>
<dbReference type="AlphaFoldDB" id="D2S106"/>
<keyword evidence="2" id="KW-0614">Plasmid</keyword>
<sequence length="80" mass="8683">MSRDGPAEKPPSLAVVEAVAAKNGVDPTDLECLLADVIDPTALDKLFEPMSKHERRSGVVKFRFCGRDVTVWADGSVDVR</sequence>
<accession>D2S106</accession>
<reference evidence="2 3" key="1">
    <citation type="journal article" date="2010" name="Stand. Genomic Sci.">
        <title>Complete genome sequence of Haloterrigena turkmenica type strain (4k).</title>
        <authorList>
            <person name="Saunders E."/>
            <person name="Tindall B.J."/>
            <person name="Fahnrich R."/>
            <person name="Lapidus A."/>
            <person name="Copeland A."/>
            <person name="Del Rio T.G."/>
            <person name="Lucas S."/>
            <person name="Chen F."/>
            <person name="Tice H."/>
            <person name="Cheng J.F."/>
            <person name="Han C."/>
            <person name="Detter J.C."/>
            <person name="Bruce D."/>
            <person name="Goodwin L."/>
            <person name="Chain P."/>
            <person name="Pitluck S."/>
            <person name="Pati A."/>
            <person name="Ivanova N."/>
            <person name="Mavromatis K."/>
            <person name="Chen A."/>
            <person name="Palaniappan K."/>
            <person name="Land M."/>
            <person name="Hauser L."/>
            <person name="Chang Y.J."/>
            <person name="Jeffries C.D."/>
            <person name="Brettin T."/>
            <person name="Rohde M."/>
            <person name="Goker M."/>
            <person name="Bristow J."/>
            <person name="Eisen J.A."/>
            <person name="Markowitz V."/>
            <person name="Hugenholtz P."/>
            <person name="Klenk H.P."/>
            <person name="Kyrpides N.C."/>
        </authorList>
    </citation>
    <scope>NUCLEOTIDE SEQUENCE [LARGE SCALE GENOMIC DNA]</scope>
    <source>
        <strain evidence="3">ATCC 51198 / DSM 5511 / JCM 9101 / NCIMB 13204 / VKM B-1734 / 4k</strain>
    </source>
</reference>
<dbReference type="RefSeq" id="WP_012945297.1">
    <property type="nucleotide sequence ID" value="NC_013744.1"/>
</dbReference>
<proteinExistence type="predicted"/>
<dbReference type="EMBL" id="CP001861">
    <property type="protein sequence ID" value="ADB63053.1"/>
    <property type="molecule type" value="Genomic_DNA"/>
</dbReference>
<dbReference type="KEGG" id="htu:Htur_4233"/>
<gene>
    <name evidence="2" type="ordered locus">Htur_4233</name>
</gene>
<dbReference type="Pfam" id="PF18545">
    <property type="entry name" value="HalOD1"/>
    <property type="match status" value="1"/>
</dbReference>
<organism evidence="2 3">
    <name type="scientific">Haloterrigena turkmenica (strain ATCC 51198 / DSM 5511 / JCM 9101 / NCIMB 13204 / VKM B-1734 / 4k)</name>
    <name type="common">Halococcus turkmenicus</name>
    <dbReference type="NCBI Taxonomy" id="543526"/>
    <lineage>
        <taxon>Archaea</taxon>
        <taxon>Methanobacteriati</taxon>
        <taxon>Methanobacteriota</taxon>
        <taxon>Stenosarchaea group</taxon>
        <taxon>Halobacteria</taxon>
        <taxon>Halobacteriales</taxon>
        <taxon>Natrialbaceae</taxon>
        <taxon>Haloterrigena</taxon>
    </lineage>
</organism>
<feature type="domain" description="Halobacterial output" evidence="1">
    <location>
        <begin position="8"/>
        <end position="80"/>
    </location>
</feature>
<dbReference type="OrthoDB" id="181456at2157"/>
<dbReference type="Proteomes" id="UP000001903">
    <property type="component" value="Plasmid pHTUR01"/>
</dbReference>
<dbReference type="HOGENOM" id="CLU_159738_1_2_2"/>